<evidence type="ECO:0000313" key="4">
    <source>
        <dbReference type="Proteomes" id="UP000502498"/>
    </source>
</evidence>
<dbReference type="RefSeq" id="WP_172989545.1">
    <property type="nucleotide sequence ID" value="NZ_CP054038.1"/>
</dbReference>
<accession>A0A7D4TQH3</accession>
<evidence type="ECO:0000313" key="3">
    <source>
        <dbReference type="EMBL" id="QKJ19104.1"/>
    </source>
</evidence>
<keyword evidence="1" id="KW-1133">Transmembrane helix</keyword>
<dbReference type="AlphaFoldDB" id="A0A7D4TQH3"/>
<feature type="transmembrane region" description="Helical" evidence="1">
    <location>
        <begin position="39"/>
        <end position="58"/>
    </location>
</feature>
<feature type="domain" description="Low molecular weight protein antigen 6 PH" evidence="2">
    <location>
        <begin position="59"/>
        <end position="108"/>
    </location>
</feature>
<name>A0A7D4TQH3_9MICO</name>
<organism evidence="3 4">
    <name type="scientific">Microbacterium hominis</name>
    <dbReference type="NCBI Taxonomy" id="162426"/>
    <lineage>
        <taxon>Bacteria</taxon>
        <taxon>Bacillati</taxon>
        <taxon>Actinomycetota</taxon>
        <taxon>Actinomycetes</taxon>
        <taxon>Micrococcales</taxon>
        <taxon>Microbacteriaceae</taxon>
        <taxon>Microbacterium</taxon>
    </lineage>
</organism>
<dbReference type="Proteomes" id="UP000502498">
    <property type="component" value="Chromosome"/>
</dbReference>
<keyword evidence="1" id="KW-0472">Membrane</keyword>
<evidence type="ECO:0000256" key="1">
    <source>
        <dbReference type="SAM" id="Phobius"/>
    </source>
</evidence>
<feature type="transmembrane region" description="Helical" evidence="1">
    <location>
        <begin position="12"/>
        <end position="33"/>
    </location>
</feature>
<protein>
    <submittedName>
        <fullName evidence="3">PH domain-containing protein</fullName>
    </submittedName>
</protein>
<sequence>MSAAESRVTSRFNRTMAVVVWAMAGFAVVAAVWSGDPRQAWVLTGAPLAVLLGWAALWRPYVGVSDDGVRLENVTHRVDVPWAALVHVDTRRALRLHTPSGAFTAWSAPAPGFIAVLSGGNRRADREQSAADAPLTHGDRLGTDSGDAATVIREMWRSRLDAGQVAVGVADQTPVRRHWHVVLIALGLALAVATVALMYATV</sequence>
<proteinExistence type="predicted"/>
<dbReference type="Pfam" id="PF10756">
    <property type="entry name" value="bPH_6"/>
    <property type="match status" value="1"/>
</dbReference>
<reference evidence="3 4" key="1">
    <citation type="submission" date="2020-05" db="EMBL/GenBank/DDBJ databases">
        <title>Strain PA2F3 complete genome.</title>
        <authorList>
            <person name="Kim Y.-S."/>
            <person name="Kim S.-J."/>
            <person name="Jung H.-k."/>
            <person name="Kim S.-E."/>
            <person name="Kim K.-H."/>
        </authorList>
    </citation>
    <scope>NUCLEOTIDE SEQUENCE [LARGE SCALE GENOMIC DNA]</scope>
    <source>
        <strain evidence="3 4">PA2F3</strain>
    </source>
</reference>
<keyword evidence="1" id="KW-0812">Transmembrane</keyword>
<feature type="transmembrane region" description="Helical" evidence="1">
    <location>
        <begin position="181"/>
        <end position="200"/>
    </location>
</feature>
<dbReference type="InterPro" id="IPR019692">
    <property type="entry name" value="CFP-6_PH"/>
</dbReference>
<evidence type="ECO:0000259" key="2">
    <source>
        <dbReference type="Pfam" id="PF10756"/>
    </source>
</evidence>
<dbReference type="EMBL" id="CP054038">
    <property type="protein sequence ID" value="QKJ19104.1"/>
    <property type="molecule type" value="Genomic_DNA"/>
</dbReference>
<gene>
    <name evidence="3" type="ORF">HQM25_06760</name>
</gene>